<dbReference type="Gene3D" id="3.20.20.60">
    <property type="entry name" value="Phosphoenolpyruvate-binding domains"/>
    <property type="match status" value="1"/>
</dbReference>
<gene>
    <name evidence="2" type="ORF">MACH16_26790</name>
</gene>
<evidence type="ECO:0000256" key="1">
    <source>
        <dbReference type="ARBA" id="ARBA00022723"/>
    </source>
</evidence>
<keyword evidence="1" id="KW-0479">Metal-binding</keyword>
<dbReference type="InterPro" id="IPR039556">
    <property type="entry name" value="ICL/PEPM"/>
</dbReference>
<organism evidence="2 3">
    <name type="scientific">Marinomonas pontica</name>
    <dbReference type="NCBI Taxonomy" id="264739"/>
    <lineage>
        <taxon>Bacteria</taxon>
        <taxon>Pseudomonadati</taxon>
        <taxon>Pseudomonadota</taxon>
        <taxon>Gammaproteobacteria</taxon>
        <taxon>Oceanospirillales</taxon>
        <taxon>Oceanospirillaceae</taxon>
        <taxon>Marinomonas</taxon>
    </lineage>
</organism>
<protein>
    <submittedName>
        <fullName evidence="2">Oxaloacetate decarboxylase</fullName>
    </submittedName>
</protein>
<keyword evidence="3" id="KW-1185">Reference proteome</keyword>
<dbReference type="PANTHER" id="PTHR42905:SF3">
    <property type="entry name" value="OXALOACETATE DECARBOXYLASE"/>
    <property type="match status" value="1"/>
</dbReference>
<name>A0ABM8FFT2_9GAMM</name>
<dbReference type="RefSeq" id="WP_338268812.1">
    <property type="nucleotide sequence ID" value="NZ_AP027271.1"/>
</dbReference>
<dbReference type="EMBL" id="AP027271">
    <property type="protein sequence ID" value="BDX03931.1"/>
    <property type="molecule type" value="Genomic_DNA"/>
</dbReference>
<evidence type="ECO:0000313" key="3">
    <source>
        <dbReference type="Proteomes" id="UP001307608"/>
    </source>
</evidence>
<dbReference type="Proteomes" id="UP001307608">
    <property type="component" value="Chromosome"/>
</dbReference>
<dbReference type="PANTHER" id="PTHR42905">
    <property type="entry name" value="PHOSPHOENOLPYRUVATE CARBOXYLASE"/>
    <property type="match status" value="1"/>
</dbReference>
<dbReference type="InterPro" id="IPR040442">
    <property type="entry name" value="Pyrv_kinase-like_dom_sf"/>
</dbReference>
<reference evidence="2 3" key="1">
    <citation type="submission" date="2023-01" db="EMBL/GenBank/DDBJ databases">
        <title>Complete genome sequence of Marinomonas pontica strain 200518_36.</title>
        <authorList>
            <person name="Ueki S."/>
            <person name="Gajardo G."/>
            <person name="Maruyama F."/>
        </authorList>
    </citation>
    <scope>NUCLEOTIDE SEQUENCE [LARGE SCALE GENOMIC DNA]</scope>
    <source>
        <strain evidence="2 3">200518_36</strain>
    </source>
</reference>
<dbReference type="CDD" id="cd00377">
    <property type="entry name" value="ICL_PEPM"/>
    <property type="match status" value="1"/>
</dbReference>
<dbReference type="Pfam" id="PF13714">
    <property type="entry name" value="PEP_mutase"/>
    <property type="match status" value="1"/>
</dbReference>
<evidence type="ECO:0000313" key="2">
    <source>
        <dbReference type="EMBL" id="BDX03931.1"/>
    </source>
</evidence>
<dbReference type="InterPro" id="IPR015813">
    <property type="entry name" value="Pyrv/PenolPyrv_kinase-like_dom"/>
</dbReference>
<proteinExistence type="predicted"/>
<dbReference type="SUPFAM" id="SSF51621">
    <property type="entry name" value="Phosphoenolpyruvate/pyruvate domain"/>
    <property type="match status" value="1"/>
</dbReference>
<sequence>MEHIIDILTGSNFYPAASVFNPLSAAIAHDVGFKCGVVGGSVVAANVNLSPDYGLITMSELVDTVRRICIQSELPIIVDGDSGYGNALNTQRLIQELEFAGASAVTLEDSILPFQYQNRHSLAALDEHRDKLLAALEARKSSKFSIIARTKMNSSEGFPSLLKRIEAYAQTEVDGICIFGDVQISDLRILNEISSKPLMLISYSASRKDYRSFKAGGVKILLNGHHAFEASVRSMFHAYQDILEHKKRDITGKDIITLYSKVKKLDVTAKRYMDL</sequence>
<accession>A0ABM8FFT2</accession>